<dbReference type="InterPro" id="IPR036691">
    <property type="entry name" value="Endo/exonu/phosph_ase_sf"/>
</dbReference>
<dbReference type="Gene3D" id="3.60.10.10">
    <property type="entry name" value="Endonuclease/exonuclease/phosphatase"/>
    <property type="match status" value="1"/>
</dbReference>
<sequence length="199" mass="23049">MLLIDINVVRRVMATQDVDFVFRSAKGLSGGILVPWRTDRWKGDLINIGDFSLSSSLVSTDNKWSWGIIGVYGPHRHNDKLLLWEELSSLQNQLSSPWCFLGDFSAVRHPTERKNCKLQTVLMSQFNDWIESLHLRELEIFNRKYTCNNLSASKIDRVLVNNQWANPFSLSSSKLSVRDYFRSLCHFDQLFTSEAYVEI</sequence>
<proteinExistence type="predicted"/>
<organism evidence="1">
    <name type="scientific">Anthurium amnicola</name>
    <dbReference type="NCBI Taxonomy" id="1678845"/>
    <lineage>
        <taxon>Eukaryota</taxon>
        <taxon>Viridiplantae</taxon>
        <taxon>Streptophyta</taxon>
        <taxon>Embryophyta</taxon>
        <taxon>Tracheophyta</taxon>
        <taxon>Spermatophyta</taxon>
        <taxon>Magnoliopsida</taxon>
        <taxon>Liliopsida</taxon>
        <taxon>Araceae</taxon>
        <taxon>Pothoideae</taxon>
        <taxon>Potheae</taxon>
        <taxon>Anthurium</taxon>
    </lineage>
</organism>
<gene>
    <name evidence="1" type="primary">ycf1_24</name>
    <name evidence="1" type="ORF">g.24738</name>
</gene>
<name>A0A1D1Z7B7_9ARAE</name>
<dbReference type="AlphaFoldDB" id="A0A1D1Z7B7"/>
<evidence type="ECO:0000313" key="1">
    <source>
        <dbReference type="EMBL" id="JAT62813.1"/>
    </source>
</evidence>
<dbReference type="EMBL" id="GDJX01005123">
    <property type="protein sequence ID" value="JAT62813.1"/>
    <property type="molecule type" value="Transcribed_RNA"/>
</dbReference>
<dbReference type="SUPFAM" id="SSF56219">
    <property type="entry name" value="DNase I-like"/>
    <property type="match status" value="1"/>
</dbReference>
<accession>A0A1D1Z7B7</accession>
<evidence type="ECO:0008006" key="2">
    <source>
        <dbReference type="Google" id="ProtNLM"/>
    </source>
</evidence>
<protein>
    <recommendedName>
        <fullName evidence="2">Endonuclease/exonuclease/phosphatase domain-containing protein</fullName>
    </recommendedName>
</protein>
<reference evidence="1" key="1">
    <citation type="submission" date="2015-07" db="EMBL/GenBank/DDBJ databases">
        <title>Transcriptome Assembly of Anthurium amnicola.</title>
        <authorList>
            <person name="Suzuki J."/>
        </authorList>
    </citation>
    <scope>NUCLEOTIDE SEQUENCE</scope>
</reference>